<evidence type="ECO:0000313" key="5">
    <source>
        <dbReference type="Proteomes" id="UP001205998"/>
    </source>
</evidence>
<proteinExistence type="predicted"/>
<dbReference type="CDD" id="cd00030">
    <property type="entry name" value="C2"/>
    <property type="match status" value="1"/>
</dbReference>
<reference evidence="4" key="1">
    <citation type="submission" date="2018-07" db="EMBL/GenBank/DDBJ databases">
        <title>Comparative genomics of catfishes provides insights into carnivory and benthic adaptation.</title>
        <authorList>
            <person name="Zhang Y."/>
            <person name="Wang D."/>
            <person name="Peng Z."/>
            <person name="Zheng S."/>
            <person name="Shao F."/>
            <person name="Tao W."/>
        </authorList>
    </citation>
    <scope>NUCLEOTIDE SEQUENCE</scope>
    <source>
        <strain evidence="4">Chongqing</strain>
    </source>
</reference>
<keyword evidence="1 2" id="KW-0732">Signal</keyword>
<sequence length="134" mass="14743">MMSPLHLVSLLILVSSPHVMTSVPLRLWGLRAIGLPGDAAGNRPDPYVKVSCGGQSVSKTEVIKGTHNPTWDTSFFIHCIKGASLKMEIWDKDLKTDDLLGICYVRITSANGTGKELKCTSLKKGTFYYRYNLA</sequence>
<comment type="caution">
    <text evidence="4">The sequence shown here is derived from an EMBL/GenBank/DDBJ whole genome shotgun (WGS) entry which is preliminary data.</text>
</comment>
<dbReference type="GO" id="GO:0016020">
    <property type="term" value="C:membrane"/>
    <property type="evidence" value="ECO:0007669"/>
    <property type="project" value="TreeGrafter"/>
</dbReference>
<dbReference type="SUPFAM" id="SSF49562">
    <property type="entry name" value="C2 domain (Calcium/lipid-binding domain, CaLB)"/>
    <property type="match status" value="1"/>
</dbReference>
<evidence type="ECO:0000256" key="2">
    <source>
        <dbReference type="SAM" id="SignalP"/>
    </source>
</evidence>
<dbReference type="InterPro" id="IPR052784">
    <property type="entry name" value="Perforin-1_pore-forming"/>
</dbReference>
<dbReference type="InterPro" id="IPR035892">
    <property type="entry name" value="C2_domain_sf"/>
</dbReference>
<gene>
    <name evidence="4" type="ORF">C0J50_21931</name>
</gene>
<dbReference type="GO" id="GO:0001913">
    <property type="term" value="P:T cell mediated cytotoxicity"/>
    <property type="evidence" value="ECO:0007669"/>
    <property type="project" value="TreeGrafter"/>
</dbReference>
<dbReference type="PROSITE" id="PS50004">
    <property type="entry name" value="C2"/>
    <property type="match status" value="1"/>
</dbReference>
<keyword evidence="5" id="KW-1185">Reference proteome</keyword>
<evidence type="ECO:0000259" key="3">
    <source>
        <dbReference type="PROSITE" id="PS50004"/>
    </source>
</evidence>
<dbReference type="Gene3D" id="2.60.40.150">
    <property type="entry name" value="C2 domain"/>
    <property type="match status" value="1"/>
</dbReference>
<dbReference type="PANTHER" id="PTHR46096:SF3">
    <property type="entry name" value="PERFORIN-1"/>
    <property type="match status" value="1"/>
</dbReference>
<feature type="domain" description="C2" evidence="3">
    <location>
        <begin position="6"/>
        <end position="120"/>
    </location>
</feature>
<dbReference type="PANTHER" id="PTHR46096">
    <property type="entry name" value="PERFORIN-1"/>
    <property type="match status" value="1"/>
</dbReference>
<dbReference type="GO" id="GO:0022829">
    <property type="term" value="F:wide pore channel activity"/>
    <property type="evidence" value="ECO:0007669"/>
    <property type="project" value="TreeGrafter"/>
</dbReference>
<evidence type="ECO:0000256" key="1">
    <source>
        <dbReference type="ARBA" id="ARBA00022729"/>
    </source>
</evidence>
<accession>A0AAD5FK14</accession>
<dbReference type="EMBL" id="MU551694">
    <property type="protein sequence ID" value="KAI5618539.1"/>
    <property type="molecule type" value="Genomic_DNA"/>
</dbReference>
<dbReference type="Pfam" id="PF00168">
    <property type="entry name" value="C2"/>
    <property type="match status" value="1"/>
</dbReference>
<organism evidence="4 5">
    <name type="scientific">Silurus asotus</name>
    <name type="common">Amur catfish</name>
    <name type="synonym">Parasilurus asotus</name>
    <dbReference type="NCBI Taxonomy" id="30991"/>
    <lineage>
        <taxon>Eukaryota</taxon>
        <taxon>Metazoa</taxon>
        <taxon>Chordata</taxon>
        <taxon>Craniata</taxon>
        <taxon>Vertebrata</taxon>
        <taxon>Euteleostomi</taxon>
        <taxon>Actinopterygii</taxon>
        <taxon>Neopterygii</taxon>
        <taxon>Teleostei</taxon>
        <taxon>Ostariophysi</taxon>
        <taxon>Siluriformes</taxon>
        <taxon>Siluridae</taxon>
        <taxon>Silurus</taxon>
    </lineage>
</organism>
<dbReference type="GO" id="GO:0001771">
    <property type="term" value="P:immunological synapse formation"/>
    <property type="evidence" value="ECO:0007669"/>
    <property type="project" value="TreeGrafter"/>
</dbReference>
<name>A0AAD5FK14_SILAS</name>
<feature type="chain" id="PRO_5041974984" description="C2 domain-containing protein" evidence="2">
    <location>
        <begin position="22"/>
        <end position="134"/>
    </location>
</feature>
<dbReference type="InterPro" id="IPR000008">
    <property type="entry name" value="C2_dom"/>
</dbReference>
<dbReference type="SMART" id="SM00239">
    <property type="entry name" value="C2"/>
    <property type="match status" value="1"/>
</dbReference>
<evidence type="ECO:0000313" key="4">
    <source>
        <dbReference type="EMBL" id="KAI5618539.1"/>
    </source>
</evidence>
<feature type="signal peptide" evidence="2">
    <location>
        <begin position="1"/>
        <end position="21"/>
    </location>
</feature>
<dbReference type="Proteomes" id="UP001205998">
    <property type="component" value="Unassembled WGS sequence"/>
</dbReference>
<protein>
    <recommendedName>
        <fullName evidence="3">C2 domain-containing protein</fullName>
    </recommendedName>
</protein>
<dbReference type="AlphaFoldDB" id="A0AAD5FK14"/>
<dbReference type="GO" id="GO:0051607">
    <property type="term" value="P:defense response to virus"/>
    <property type="evidence" value="ECO:0007669"/>
    <property type="project" value="TreeGrafter"/>
</dbReference>